<keyword evidence="3" id="KW-1185">Reference proteome</keyword>
<protein>
    <submittedName>
        <fullName evidence="2">Uncharacterized protein</fullName>
    </submittedName>
</protein>
<evidence type="ECO:0000313" key="3">
    <source>
        <dbReference type="Proteomes" id="UP000320762"/>
    </source>
</evidence>
<dbReference type="STRING" id="97359.A0A550CJX9"/>
<name>A0A550CJX9_9AGAR</name>
<sequence length="306" mass="32604">MPLSLLASTALSDSERMPPPPPRRASDSPELETVMATVSTAFHVSADHGQLPDLVLVSDDTVQFYVSAARLHTDNAFAGVLPATGPLIAGLPSAHVPDSAEVLNIVLHACYGLSPAAFSPSVATLVAAIDRFPAYGLDGKALLAPATPLHTLLVAQAPLAPMLVYVAAARHDAFALAAASSAYLLSYPLYTITDELAEEMGPVYLNRLFLLHRRRLDSLKGFLAQAPHPHVEMPTCGFAEQATLTKSWLYVTACIIMEAQPDTTASAIESTLYSLMPQLSCMSCKAALKTRIEKLAVDWSLVGRTI</sequence>
<dbReference type="AlphaFoldDB" id="A0A550CJX9"/>
<feature type="region of interest" description="Disordered" evidence="1">
    <location>
        <begin position="1"/>
        <end position="29"/>
    </location>
</feature>
<evidence type="ECO:0000313" key="2">
    <source>
        <dbReference type="EMBL" id="TRM65096.1"/>
    </source>
</evidence>
<dbReference type="OrthoDB" id="3265815at2759"/>
<proteinExistence type="predicted"/>
<reference evidence="2 3" key="1">
    <citation type="journal article" date="2019" name="New Phytol.">
        <title>Comparative genomics reveals unique wood-decay strategies and fruiting body development in the Schizophyllaceae.</title>
        <authorList>
            <person name="Almasi E."/>
            <person name="Sahu N."/>
            <person name="Krizsan K."/>
            <person name="Balint B."/>
            <person name="Kovacs G.M."/>
            <person name="Kiss B."/>
            <person name="Cseklye J."/>
            <person name="Drula E."/>
            <person name="Henrissat B."/>
            <person name="Nagy I."/>
            <person name="Chovatia M."/>
            <person name="Adam C."/>
            <person name="LaButti K."/>
            <person name="Lipzen A."/>
            <person name="Riley R."/>
            <person name="Grigoriev I.V."/>
            <person name="Nagy L.G."/>
        </authorList>
    </citation>
    <scope>NUCLEOTIDE SEQUENCE [LARGE SCALE GENOMIC DNA]</scope>
    <source>
        <strain evidence="2 3">NL-1724</strain>
    </source>
</reference>
<dbReference type="Proteomes" id="UP000320762">
    <property type="component" value="Unassembled WGS sequence"/>
</dbReference>
<evidence type="ECO:0000256" key="1">
    <source>
        <dbReference type="SAM" id="MobiDB-lite"/>
    </source>
</evidence>
<comment type="caution">
    <text evidence="2">The sequence shown here is derived from an EMBL/GenBank/DDBJ whole genome shotgun (WGS) entry which is preliminary data.</text>
</comment>
<gene>
    <name evidence="2" type="ORF">BD626DRAFT_536245</name>
</gene>
<dbReference type="EMBL" id="VDMD01000006">
    <property type="protein sequence ID" value="TRM65096.1"/>
    <property type="molecule type" value="Genomic_DNA"/>
</dbReference>
<accession>A0A550CJX9</accession>
<feature type="compositionally biased region" description="Low complexity" evidence="1">
    <location>
        <begin position="1"/>
        <end position="12"/>
    </location>
</feature>
<organism evidence="2 3">
    <name type="scientific">Schizophyllum amplum</name>
    <dbReference type="NCBI Taxonomy" id="97359"/>
    <lineage>
        <taxon>Eukaryota</taxon>
        <taxon>Fungi</taxon>
        <taxon>Dikarya</taxon>
        <taxon>Basidiomycota</taxon>
        <taxon>Agaricomycotina</taxon>
        <taxon>Agaricomycetes</taxon>
        <taxon>Agaricomycetidae</taxon>
        <taxon>Agaricales</taxon>
        <taxon>Schizophyllaceae</taxon>
        <taxon>Schizophyllum</taxon>
    </lineage>
</organism>